<dbReference type="GO" id="GO:0008168">
    <property type="term" value="F:methyltransferase activity"/>
    <property type="evidence" value="ECO:0007669"/>
    <property type="project" value="UniProtKB-KW"/>
</dbReference>
<dbReference type="InterPro" id="IPR051052">
    <property type="entry name" value="Diverse_substrate_MTase"/>
</dbReference>
<evidence type="ECO:0000256" key="2">
    <source>
        <dbReference type="ARBA" id="ARBA00022679"/>
    </source>
</evidence>
<proteinExistence type="predicted"/>
<accession>A0A4R4SD36</accession>
<name>A0A4R4SD36_9ACTN</name>
<keyword evidence="4" id="KW-1185">Reference proteome</keyword>
<dbReference type="RefSeq" id="WP_132822459.1">
    <property type="nucleotide sequence ID" value="NZ_SMKI01000920.1"/>
</dbReference>
<keyword evidence="2 3" id="KW-0808">Transferase</keyword>
<protein>
    <submittedName>
        <fullName evidence="3">Class I SAM-dependent methyltransferase</fullName>
    </submittedName>
</protein>
<dbReference type="AlphaFoldDB" id="A0A4R4SD36"/>
<dbReference type="SUPFAM" id="SSF53335">
    <property type="entry name" value="S-adenosyl-L-methionine-dependent methyltransferases"/>
    <property type="match status" value="1"/>
</dbReference>
<gene>
    <name evidence="3" type="ORF">E1283_36810</name>
</gene>
<dbReference type="PANTHER" id="PTHR44942:SF4">
    <property type="entry name" value="METHYLTRANSFERASE TYPE 11 DOMAIN-CONTAINING PROTEIN"/>
    <property type="match status" value="1"/>
</dbReference>
<dbReference type="InterPro" id="IPR029063">
    <property type="entry name" value="SAM-dependent_MTases_sf"/>
</dbReference>
<organism evidence="3 4">
    <name type="scientific">Streptomyces hainanensis</name>
    <dbReference type="NCBI Taxonomy" id="402648"/>
    <lineage>
        <taxon>Bacteria</taxon>
        <taxon>Bacillati</taxon>
        <taxon>Actinomycetota</taxon>
        <taxon>Actinomycetes</taxon>
        <taxon>Kitasatosporales</taxon>
        <taxon>Streptomycetaceae</taxon>
        <taxon>Streptomyces</taxon>
    </lineage>
</organism>
<dbReference type="Gene3D" id="3.40.50.150">
    <property type="entry name" value="Vaccinia Virus protein VP39"/>
    <property type="match status" value="1"/>
</dbReference>
<evidence type="ECO:0000256" key="1">
    <source>
        <dbReference type="ARBA" id="ARBA00022603"/>
    </source>
</evidence>
<feature type="non-terminal residue" evidence="3">
    <location>
        <position position="86"/>
    </location>
</feature>
<comment type="caution">
    <text evidence="3">The sequence shown here is derived from an EMBL/GenBank/DDBJ whole genome shotgun (WGS) entry which is preliminary data.</text>
</comment>
<keyword evidence="1 3" id="KW-0489">Methyltransferase</keyword>
<dbReference type="EMBL" id="SMKI01000920">
    <property type="protein sequence ID" value="TDC59173.1"/>
    <property type="molecule type" value="Genomic_DNA"/>
</dbReference>
<evidence type="ECO:0000313" key="3">
    <source>
        <dbReference type="EMBL" id="TDC59173.1"/>
    </source>
</evidence>
<dbReference type="Pfam" id="PF13489">
    <property type="entry name" value="Methyltransf_23"/>
    <property type="match status" value="1"/>
</dbReference>
<dbReference type="GO" id="GO:0032259">
    <property type="term" value="P:methylation"/>
    <property type="evidence" value="ECO:0007669"/>
    <property type="project" value="UniProtKB-KW"/>
</dbReference>
<evidence type="ECO:0000313" key="4">
    <source>
        <dbReference type="Proteomes" id="UP000295345"/>
    </source>
</evidence>
<sequence length="86" mass="8876">MISARGGGGVVAGWEWDETLFAGTAAYYRRGRLPYAPGLAEALADALRLDRRGRLLDVGCGPGVVALTLAGLFAEVVGVDPDGGMI</sequence>
<dbReference type="Proteomes" id="UP000295345">
    <property type="component" value="Unassembled WGS sequence"/>
</dbReference>
<dbReference type="PANTHER" id="PTHR44942">
    <property type="entry name" value="METHYLTRANSF_11 DOMAIN-CONTAINING PROTEIN"/>
    <property type="match status" value="1"/>
</dbReference>
<reference evidence="3 4" key="1">
    <citation type="submission" date="2019-03" db="EMBL/GenBank/DDBJ databases">
        <title>Draft genome sequences of novel Actinobacteria.</title>
        <authorList>
            <person name="Sahin N."/>
            <person name="Ay H."/>
            <person name="Saygin H."/>
        </authorList>
    </citation>
    <scope>NUCLEOTIDE SEQUENCE [LARGE SCALE GENOMIC DNA]</scope>
    <source>
        <strain evidence="3 4">DSM 41900</strain>
    </source>
</reference>
<dbReference type="OrthoDB" id="9797252at2"/>